<evidence type="ECO:0000259" key="1">
    <source>
        <dbReference type="SMART" id="SM01111"/>
    </source>
</evidence>
<reference evidence="2 3" key="1">
    <citation type="journal article" date="2020" name="ISME J.">
        <title>Comparative genomics reveals insights into cyanobacterial evolution and habitat adaptation.</title>
        <authorList>
            <person name="Chen M.Y."/>
            <person name="Teng W.K."/>
            <person name="Zhao L."/>
            <person name="Hu C.X."/>
            <person name="Zhou Y.K."/>
            <person name="Han B.P."/>
            <person name="Song L.R."/>
            <person name="Shu W.S."/>
        </authorList>
    </citation>
    <scope>NUCLEOTIDE SEQUENCE [LARGE SCALE GENOMIC DNA]</scope>
    <source>
        <strain evidence="2 3">FACHB-248</strain>
    </source>
</reference>
<organism evidence="2 3">
    <name type="scientific">Scytonema hofmannii FACHB-248</name>
    <dbReference type="NCBI Taxonomy" id="1842502"/>
    <lineage>
        <taxon>Bacteria</taxon>
        <taxon>Bacillati</taxon>
        <taxon>Cyanobacteriota</taxon>
        <taxon>Cyanophyceae</taxon>
        <taxon>Nostocales</taxon>
        <taxon>Scytonemataceae</taxon>
        <taxon>Scytonema</taxon>
    </lineage>
</organism>
<dbReference type="InterPro" id="IPR011058">
    <property type="entry name" value="Cyanovirin-N"/>
</dbReference>
<proteinExistence type="predicted"/>
<sequence>MNSETPAKKILILAANPKQTSRLRLDEEVRDIKEGLRLSQQRDKFILQQEWAVRPRDVRRAVLDFRPNIIHFSGHGAGSTGLSFEDETGKEKLVTGEALAGLFGQFAKQVECVVLNACYSEEQALAIAQHIDYVIGMNAAIGDKAALEFAVGFYDALVAYDPRYDTYSRIEFAFNIACNAIQFAGVSGDSIPIMKKKPHLGKVEEQAIVNPVEESRLSIDSSTYQLTCQNISIEGDKLLATCRKINGSYNPTSIRILGIENNDGELKYNSNPFSESTYQHTCKDISISGDKLSAICRKIDGSFSPIVSSIKIRGISNQDGNLSY</sequence>
<dbReference type="Pfam" id="PF12770">
    <property type="entry name" value="CHAT"/>
    <property type="match status" value="1"/>
</dbReference>
<evidence type="ECO:0000313" key="3">
    <source>
        <dbReference type="Proteomes" id="UP000660380"/>
    </source>
</evidence>
<dbReference type="SUPFAM" id="SSF51322">
    <property type="entry name" value="Cyanovirin-N"/>
    <property type="match status" value="1"/>
</dbReference>
<dbReference type="InterPro" id="IPR036673">
    <property type="entry name" value="Cyanovirin-N_sf"/>
</dbReference>
<protein>
    <submittedName>
        <fullName evidence="2">CHAT domain-containing protein</fullName>
    </submittedName>
</protein>
<name>A0ABR8GM85_9CYAN</name>
<comment type="caution">
    <text evidence="2">The sequence shown here is derived from an EMBL/GenBank/DDBJ whole genome shotgun (WGS) entry which is preliminary data.</text>
</comment>
<dbReference type="Gene3D" id="2.30.60.10">
    <property type="entry name" value="Cyanovirin-N"/>
    <property type="match status" value="1"/>
</dbReference>
<gene>
    <name evidence="2" type="ORF">H6G81_08270</name>
</gene>
<feature type="domain" description="Cyanovirin-N" evidence="1">
    <location>
        <begin position="223"/>
        <end position="324"/>
    </location>
</feature>
<accession>A0ABR8GM85</accession>
<dbReference type="SMART" id="SM01111">
    <property type="entry name" value="CVNH"/>
    <property type="match status" value="1"/>
</dbReference>
<dbReference type="Proteomes" id="UP000660380">
    <property type="component" value="Unassembled WGS sequence"/>
</dbReference>
<dbReference type="RefSeq" id="WP_063628707.1">
    <property type="nucleotide sequence ID" value="NZ_JACJTA010000012.1"/>
</dbReference>
<evidence type="ECO:0000313" key="2">
    <source>
        <dbReference type="EMBL" id="MBD2604526.1"/>
    </source>
</evidence>
<keyword evidence="3" id="KW-1185">Reference proteome</keyword>
<dbReference type="EMBL" id="JACJTA010000012">
    <property type="protein sequence ID" value="MBD2604526.1"/>
    <property type="molecule type" value="Genomic_DNA"/>
</dbReference>
<dbReference type="Pfam" id="PF08881">
    <property type="entry name" value="CVNH"/>
    <property type="match status" value="1"/>
</dbReference>
<dbReference type="InterPro" id="IPR024983">
    <property type="entry name" value="CHAT_dom"/>
</dbReference>